<organism evidence="3 4">
    <name type="scientific">Cronartium quercuum f. sp. fusiforme G11</name>
    <dbReference type="NCBI Taxonomy" id="708437"/>
    <lineage>
        <taxon>Eukaryota</taxon>
        <taxon>Fungi</taxon>
        <taxon>Dikarya</taxon>
        <taxon>Basidiomycota</taxon>
        <taxon>Pucciniomycotina</taxon>
        <taxon>Pucciniomycetes</taxon>
        <taxon>Pucciniales</taxon>
        <taxon>Coleosporiaceae</taxon>
        <taxon>Cronartium</taxon>
    </lineage>
</organism>
<dbReference type="PANTHER" id="PTHR36853:SF1">
    <property type="entry name" value="DUF3844 DOMAIN-CONTAINING PROTEIN"/>
    <property type="match status" value="1"/>
</dbReference>
<dbReference type="OrthoDB" id="5583277at2759"/>
<name>A0A9P6NQY8_9BASI</name>
<evidence type="ECO:0000259" key="2">
    <source>
        <dbReference type="Pfam" id="PF12955"/>
    </source>
</evidence>
<dbReference type="PANTHER" id="PTHR36853">
    <property type="entry name" value="EXPRESSED PROTEIN"/>
    <property type="match status" value="1"/>
</dbReference>
<evidence type="ECO:0000256" key="1">
    <source>
        <dbReference type="SAM" id="SignalP"/>
    </source>
</evidence>
<feature type="domain" description="Vacuolar sorting protein Vps3844 C-terminal" evidence="2">
    <location>
        <begin position="367"/>
        <end position="427"/>
    </location>
</feature>
<comment type="caution">
    <text evidence="3">The sequence shown here is derived from an EMBL/GenBank/DDBJ whole genome shotgun (WGS) entry which is preliminary data.</text>
</comment>
<dbReference type="AlphaFoldDB" id="A0A9P6NQY8"/>
<proteinExistence type="predicted"/>
<feature type="signal peptide" evidence="1">
    <location>
        <begin position="1"/>
        <end position="20"/>
    </location>
</feature>
<reference evidence="3" key="1">
    <citation type="submission" date="2013-11" db="EMBL/GenBank/DDBJ databases">
        <title>Genome sequence of the fusiform rust pathogen reveals effectors for host alternation and coevolution with pine.</title>
        <authorList>
            <consortium name="DOE Joint Genome Institute"/>
            <person name="Smith K."/>
            <person name="Pendleton A."/>
            <person name="Kubisiak T."/>
            <person name="Anderson C."/>
            <person name="Salamov A."/>
            <person name="Aerts A."/>
            <person name="Riley R."/>
            <person name="Clum A."/>
            <person name="Lindquist E."/>
            <person name="Ence D."/>
            <person name="Campbell M."/>
            <person name="Kronenberg Z."/>
            <person name="Feau N."/>
            <person name="Dhillon B."/>
            <person name="Hamelin R."/>
            <person name="Burleigh J."/>
            <person name="Smith J."/>
            <person name="Yandell M."/>
            <person name="Nelson C."/>
            <person name="Grigoriev I."/>
            <person name="Davis J."/>
        </authorList>
    </citation>
    <scope>NUCLEOTIDE SEQUENCE</scope>
    <source>
        <strain evidence="3">G11</strain>
    </source>
</reference>
<evidence type="ECO:0000313" key="4">
    <source>
        <dbReference type="Proteomes" id="UP000886653"/>
    </source>
</evidence>
<keyword evidence="4" id="KW-1185">Reference proteome</keyword>
<dbReference type="Proteomes" id="UP000886653">
    <property type="component" value="Unassembled WGS sequence"/>
</dbReference>
<protein>
    <recommendedName>
        <fullName evidence="2">Vacuolar sorting protein Vps3844 C-terminal domain-containing protein</fullName>
    </recommendedName>
</protein>
<keyword evidence="1" id="KW-0732">Signal</keyword>
<dbReference type="GO" id="GO:0005783">
    <property type="term" value="C:endoplasmic reticulum"/>
    <property type="evidence" value="ECO:0007669"/>
    <property type="project" value="TreeGrafter"/>
</dbReference>
<dbReference type="InterPro" id="IPR053065">
    <property type="entry name" value="Archenteron_Induction-Rel"/>
</dbReference>
<dbReference type="EMBL" id="MU167211">
    <property type="protein sequence ID" value="KAG0151755.1"/>
    <property type="molecule type" value="Genomic_DNA"/>
</dbReference>
<dbReference type="InterPro" id="IPR024382">
    <property type="entry name" value="Vps3844_C"/>
</dbReference>
<gene>
    <name evidence="3" type="ORF">CROQUDRAFT_712696</name>
</gene>
<dbReference type="Pfam" id="PF12955">
    <property type="entry name" value="Vps3844_C"/>
    <property type="match status" value="1"/>
</dbReference>
<evidence type="ECO:0000313" key="3">
    <source>
        <dbReference type="EMBL" id="KAG0151755.1"/>
    </source>
</evidence>
<sequence>MDKLFLIIIISSSLFTWATSQLSANIYIKDPTNSNHQIEHQNTKTTSLTCSELNAFLSHHLDISHYETLPESLHPKTRKSQLVFGSTNDLIKETDQKITKRLIVIYGTDGKNLLNEKFLRSAQHFSLPSPPDSISFDGLISTYVGRLVHTFKIPISSIYGVKDFFEAYHNSVGGGLIESVKDWAHQWEDSLDQWLDWVKESFKDEEAQIQMIPKEKYSRWLNEYGVLDESAKQFIKDLESLDQYFETTSPSSTNLSLLRLSGLEQIARQHGQNSLQFDLATKMLKKVLDILLLSSDNDQPIKTILIIIPPKPFHNRLGNRTSFSALTPFKTSEQSFIPKTLLNRRSEIFAGTPNKQFIPIISSTKKCYKDLNECERYTKNCNGNGNCVEGQKSSGGNCFICNCSKSKGKDGKLINWSGEMCQKKDISRFS</sequence>
<accession>A0A9P6NQY8</accession>
<feature type="chain" id="PRO_5040483153" description="Vacuolar sorting protein Vps3844 C-terminal domain-containing protein" evidence="1">
    <location>
        <begin position="21"/>
        <end position="430"/>
    </location>
</feature>